<sequence length="234" mass="26978">MAMDAPNYSSSQDAHRYGNEATPLINRSEYWETYLRYKLFHKIAMSTLAFLLILGMIVGIYLLFLEDEERAYFALIKRPQWTRIERKIDYAPLALPVNRIEMVALEDRKCANEALSTPKCLRYVQKKHIRKSRDGSDISYNFIVDGNGTFYEGRGWREADEKGGFAVAALLGNRSNRTSDDVRNVEISLYNFLKMAVDKRYVVACFDINSDNSTVIKEVVEFVKTLRTCHNSTV</sequence>
<evidence type="ECO:0000259" key="4">
    <source>
        <dbReference type="SMART" id="SM00701"/>
    </source>
</evidence>
<dbReference type="OrthoDB" id="6782620at2759"/>
<accession>A0A9N9TK73</accession>
<keyword evidence="2" id="KW-0391">Immunity</keyword>
<dbReference type="SUPFAM" id="SSF55846">
    <property type="entry name" value="N-acetylmuramoyl-L-alanine amidase-like"/>
    <property type="match status" value="1"/>
</dbReference>
<dbReference type="Gene3D" id="3.40.80.10">
    <property type="entry name" value="Peptidoglycan recognition protein-like"/>
    <property type="match status" value="1"/>
</dbReference>
<feature type="transmembrane region" description="Helical" evidence="3">
    <location>
        <begin position="43"/>
        <end position="64"/>
    </location>
</feature>
<dbReference type="SMART" id="SM00701">
    <property type="entry name" value="PGRP"/>
    <property type="match status" value="1"/>
</dbReference>
<keyword evidence="3" id="KW-0472">Membrane</keyword>
<proteinExistence type="predicted"/>
<feature type="domain" description="Peptidoglycan recognition protein family" evidence="4">
    <location>
        <begin position="73"/>
        <end position="210"/>
    </location>
</feature>
<name>A0A9N9TK73_PHYSR</name>
<evidence type="ECO:0000256" key="3">
    <source>
        <dbReference type="SAM" id="Phobius"/>
    </source>
</evidence>
<evidence type="ECO:0000313" key="6">
    <source>
        <dbReference type="Proteomes" id="UP001153712"/>
    </source>
</evidence>
<dbReference type="AlphaFoldDB" id="A0A9N9TK73"/>
<organism evidence="5 6">
    <name type="scientific">Phyllotreta striolata</name>
    <name type="common">Striped flea beetle</name>
    <name type="synonym">Crioceris striolata</name>
    <dbReference type="NCBI Taxonomy" id="444603"/>
    <lineage>
        <taxon>Eukaryota</taxon>
        <taxon>Metazoa</taxon>
        <taxon>Ecdysozoa</taxon>
        <taxon>Arthropoda</taxon>
        <taxon>Hexapoda</taxon>
        <taxon>Insecta</taxon>
        <taxon>Pterygota</taxon>
        <taxon>Neoptera</taxon>
        <taxon>Endopterygota</taxon>
        <taxon>Coleoptera</taxon>
        <taxon>Polyphaga</taxon>
        <taxon>Cucujiformia</taxon>
        <taxon>Chrysomeloidea</taxon>
        <taxon>Chrysomelidae</taxon>
        <taxon>Galerucinae</taxon>
        <taxon>Alticini</taxon>
        <taxon>Phyllotreta</taxon>
    </lineage>
</organism>
<keyword evidence="6" id="KW-1185">Reference proteome</keyword>
<gene>
    <name evidence="5" type="ORF">PHYEVI_LOCUS3827</name>
</gene>
<protein>
    <recommendedName>
        <fullName evidence="4">Peptidoglycan recognition protein family domain-containing protein</fullName>
    </recommendedName>
</protein>
<dbReference type="GO" id="GO:0008745">
    <property type="term" value="F:N-acetylmuramoyl-L-alanine amidase activity"/>
    <property type="evidence" value="ECO:0007669"/>
    <property type="project" value="InterPro"/>
</dbReference>
<evidence type="ECO:0000313" key="5">
    <source>
        <dbReference type="EMBL" id="CAG9857422.1"/>
    </source>
</evidence>
<dbReference type="InterPro" id="IPR006619">
    <property type="entry name" value="PGRP_domain_met/bac"/>
</dbReference>
<evidence type="ECO:0000256" key="1">
    <source>
        <dbReference type="ARBA" id="ARBA00022588"/>
    </source>
</evidence>
<dbReference type="GO" id="GO:0009253">
    <property type="term" value="P:peptidoglycan catabolic process"/>
    <property type="evidence" value="ECO:0007669"/>
    <property type="project" value="InterPro"/>
</dbReference>
<keyword evidence="3" id="KW-0812">Transmembrane</keyword>
<dbReference type="GO" id="GO:0008270">
    <property type="term" value="F:zinc ion binding"/>
    <property type="evidence" value="ECO:0007669"/>
    <property type="project" value="InterPro"/>
</dbReference>
<dbReference type="Proteomes" id="UP001153712">
    <property type="component" value="Chromosome 14"/>
</dbReference>
<dbReference type="InterPro" id="IPR036505">
    <property type="entry name" value="Amidase/PGRP_sf"/>
</dbReference>
<keyword evidence="3" id="KW-1133">Transmembrane helix</keyword>
<reference evidence="5" key="1">
    <citation type="submission" date="2022-01" db="EMBL/GenBank/DDBJ databases">
        <authorList>
            <person name="King R."/>
        </authorList>
    </citation>
    <scope>NUCLEOTIDE SEQUENCE</scope>
</reference>
<dbReference type="PANTHER" id="PTHR11022">
    <property type="entry name" value="PEPTIDOGLYCAN RECOGNITION PROTEIN"/>
    <property type="match status" value="1"/>
</dbReference>
<dbReference type="PANTHER" id="PTHR11022:SF41">
    <property type="entry name" value="PEPTIDOGLYCAN-RECOGNITION PROTEIN LC-RELATED"/>
    <property type="match status" value="1"/>
</dbReference>
<dbReference type="GO" id="GO:0045087">
    <property type="term" value="P:innate immune response"/>
    <property type="evidence" value="ECO:0007669"/>
    <property type="project" value="UniProtKB-KW"/>
</dbReference>
<keyword evidence="1" id="KW-0399">Innate immunity</keyword>
<dbReference type="EMBL" id="OU900107">
    <property type="protein sequence ID" value="CAG9857422.1"/>
    <property type="molecule type" value="Genomic_DNA"/>
</dbReference>
<evidence type="ECO:0000256" key="2">
    <source>
        <dbReference type="ARBA" id="ARBA00022859"/>
    </source>
</evidence>
<dbReference type="InterPro" id="IPR015510">
    <property type="entry name" value="PGRP"/>
</dbReference>